<dbReference type="InterPro" id="IPR035897">
    <property type="entry name" value="Toll_tir_struct_dom_sf"/>
</dbReference>
<dbReference type="Pfam" id="PF01582">
    <property type="entry name" value="TIR"/>
    <property type="match status" value="1"/>
</dbReference>
<dbReference type="OMA" id="AMATETW"/>
<dbReference type="InterPro" id="IPR032675">
    <property type="entry name" value="LRR_dom_sf"/>
</dbReference>
<evidence type="ECO:0000256" key="4">
    <source>
        <dbReference type="ARBA" id="ARBA00023027"/>
    </source>
</evidence>
<dbReference type="SUPFAM" id="SSF52540">
    <property type="entry name" value="P-loop containing nucleoside triphosphate hydrolases"/>
    <property type="match status" value="1"/>
</dbReference>
<protein>
    <recommendedName>
        <fullName evidence="5">TIR domain-containing protein</fullName>
    </recommendedName>
</protein>
<evidence type="ECO:0000313" key="7">
    <source>
        <dbReference type="Proteomes" id="UP000594261"/>
    </source>
</evidence>
<dbReference type="SUPFAM" id="SSF46785">
    <property type="entry name" value="Winged helix' DNA-binding domain"/>
    <property type="match status" value="1"/>
</dbReference>
<evidence type="ECO:0000256" key="1">
    <source>
        <dbReference type="ARBA" id="ARBA00022614"/>
    </source>
</evidence>
<proteinExistence type="predicted"/>
<evidence type="ECO:0000256" key="2">
    <source>
        <dbReference type="ARBA" id="ARBA00022737"/>
    </source>
</evidence>
<evidence type="ECO:0000313" key="6">
    <source>
        <dbReference type="EnsemblPlants" id="QL04p036432:mrna"/>
    </source>
</evidence>
<dbReference type="InterPro" id="IPR044974">
    <property type="entry name" value="Disease_R_plants"/>
</dbReference>
<dbReference type="InterPro" id="IPR027417">
    <property type="entry name" value="P-loop_NTPase"/>
</dbReference>
<keyword evidence="4" id="KW-0520">NAD</keyword>
<dbReference type="SUPFAM" id="SSF52200">
    <property type="entry name" value="Toll/Interleukin receptor TIR domain"/>
    <property type="match status" value="1"/>
</dbReference>
<dbReference type="SMART" id="SM00255">
    <property type="entry name" value="TIR"/>
    <property type="match status" value="1"/>
</dbReference>
<dbReference type="SUPFAM" id="SSF52058">
    <property type="entry name" value="L domain-like"/>
    <property type="match status" value="1"/>
</dbReference>
<reference evidence="6" key="2">
    <citation type="submission" date="2021-01" db="UniProtKB">
        <authorList>
            <consortium name="EnsemblPlants"/>
        </authorList>
    </citation>
    <scope>IDENTIFICATION</scope>
</reference>
<dbReference type="EnsemblPlants" id="QL04p036432:mrna">
    <property type="protein sequence ID" value="QL04p036432:mrna"/>
    <property type="gene ID" value="QL04p036432"/>
</dbReference>
<dbReference type="InterPro" id="IPR058192">
    <property type="entry name" value="WHD_ROQ1-like"/>
</dbReference>
<dbReference type="InterPro" id="IPR000157">
    <property type="entry name" value="TIR_dom"/>
</dbReference>
<keyword evidence="7" id="KW-1185">Reference proteome</keyword>
<reference evidence="6 7" key="1">
    <citation type="journal article" date="2016" name="G3 (Bethesda)">
        <title>First Draft Assembly and Annotation of the Genome of a California Endemic Oak Quercus lobata Nee (Fagaceae).</title>
        <authorList>
            <person name="Sork V.L."/>
            <person name="Fitz-Gibbon S.T."/>
            <person name="Puiu D."/>
            <person name="Crepeau M."/>
            <person name="Gugger P.F."/>
            <person name="Sherman R."/>
            <person name="Stevens K."/>
            <person name="Langley C.H."/>
            <person name="Pellegrini M."/>
            <person name="Salzberg S.L."/>
        </authorList>
    </citation>
    <scope>NUCLEOTIDE SEQUENCE [LARGE SCALE GENOMIC DNA]</scope>
    <source>
        <strain evidence="6 7">cv. SW786</strain>
    </source>
</reference>
<evidence type="ECO:0000259" key="5">
    <source>
        <dbReference type="PROSITE" id="PS50104"/>
    </source>
</evidence>
<dbReference type="FunCoup" id="A0A7N2LEH0">
    <property type="interactions" value="414"/>
</dbReference>
<dbReference type="FunFam" id="3.40.50.10140:FF:000007">
    <property type="entry name" value="Disease resistance protein (TIR-NBS-LRR class)"/>
    <property type="match status" value="1"/>
</dbReference>
<dbReference type="EMBL" id="LRBV02000004">
    <property type="status" value="NOT_ANNOTATED_CDS"/>
    <property type="molecule type" value="Genomic_DNA"/>
</dbReference>
<dbReference type="PROSITE" id="PS50104">
    <property type="entry name" value="TIR"/>
    <property type="match status" value="1"/>
</dbReference>
<dbReference type="Pfam" id="PF00931">
    <property type="entry name" value="NB-ARC"/>
    <property type="match status" value="1"/>
</dbReference>
<dbReference type="InterPro" id="IPR042197">
    <property type="entry name" value="Apaf_helical"/>
</dbReference>
<accession>A0A7N2LEH0</accession>
<dbReference type="Gene3D" id="3.40.50.300">
    <property type="entry name" value="P-loop containing nucleotide triphosphate hydrolases"/>
    <property type="match status" value="1"/>
</dbReference>
<organism evidence="6 7">
    <name type="scientific">Quercus lobata</name>
    <name type="common">Valley oak</name>
    <dbReference type="NCBI Taxonomy" id="97700"/>
    <lineage>
        <taxon>Eukaryota</taxon>
        <taxon>Viridiplantae</taxon>
        <taxon>Streptophyta</taxon>
        <taxon>Embryophyta</taxon>
        <taxon>Tracheophyta</taxon>
        <taxon>Spermatophyta</taxon>
        <taxon>Magnoliopsida</taxon>
        <taxon>eudicotyledons</taxon>
        <taxon>Gunneridae</taxon>
        <taxon>Pentapetalae</taxon>
        <taxon>rosids</taxon>
        <taxon>fabids</taxon>
        <taxon>Fagales</taxon>
        <taxon>Fagaceae</taxon>
        <taxon>Quercus</taxon>
    </lineage>
</organism>
<dbReference type="Gene3D" id="3.40.50.10140">
    <property type="entry name" value="Toll/interleukin-1 receptor homology (TIR) domain"/>
    <property type="match status" value="1"/>
</dbReference>
<dbReference type="Gramene" id="QL04p036432:mrna">
    <property type="protein sequence ID" value="QL04p036432:mrna"/>
    <property type="gene ID" value="QL04p036432"/>
</dbReference>
<dbReference type="AlphaFoldDB" id="A0A7N2LEH0"/>
<keyword evidence="1" id="KW-0433">Leucine-rich repeat</keyword>
<dbReference type="GO" id="GO:0007165">
    <property type="term" value="P:signal transduction"/>
    <property type="evidence" value="ECO:0007669"/>
    <property type="project" value="InterPro"/>
</dbReference>
<dbReference type="Proteomes" id="UP000594261">
    <property type="component" value="Chromosome 4"/>
</dbReference>
<sequence>MVILTGEGASSSSSIYRWNYNVFLSFQGEDTRNNFTSHLYEALRGKGINTFIDNDLQKGEEISMELLKAIELSKILIVVFSKNFASSTWCLNELVKIFECKSKSNGQKVLPIFYKVDPSEIRKQDGEYGIALVEHEEKFKDDIEKVRTWRKTLTKAANLSGFHYNDSCTEFEFIRRVIKEISSTISNHGPLFVAKHPVGIDIRAEAIILDMESNDVCMVGICGFGGIGKTAISKAIYNRIAHRFEGSCFLENVREESKTIGGITKLQETLLCKILHDKDLKVYNVSEGTNLIMQRLHGKKVLLILDDVGDLKEVDNLLGKCDWFASGSRVIITTRDTQVLATLGKDPRIYEVRKLSQCEALELFKRHAFLTSKYGEDYLELAEQITSYADGLPLALEIIGSDLCGKNIHGWKNALEKYKNIPHVKIHEILKISYDGLEKTEKDIFLDIACFFKGYKMVEVVKILDSCELYPDYGIEKLIDKCLITLDINGFLSMHDLLQQMGREIVQQESEEVEQRSRIWRYKDAHKLLTRNMGSKKIRSIMLLSPERTEVSLKAKVFKRMKNLKFLVGNVRIGEALEYLPDELRFLEWRESPLSLSSKCCLPQQLVVLKMSKSNIILENVFKQGFQNENLKKISLESCESITKLPDLCCPNLEKLNLGYCKNLIEVHKSIGFLEKLKEWNLDGCSQLQILPSTLKLRSLKYFNLADCSRLEKFPDIHPKMNRLGNLNLAGCGIRELPSSLLYLTELYWLYLSSSFNKSKLTNFLVGANKSQMREEEDIPSAKLRLPCNSFNNFSGPTGFLCLSSLNLRGCPIQDGLDSWMQPDYFPVLMTMYLSYTGIVAIPESISRFTRLLYLEIENCKKLREIPRLPQSIRTVMAMNCEQLDTQSSSRLLNQFGEILEILSNTIAEAATSFDSKWEIEKDLSLILPVTEIPKWLKFNHQSVGNPVSILVGPKFSNLVVCIAFPSKDVPNYIWDEWDVYIYIYISINGKRQLISNKLWEKSNYDHVWLMYCKVNISNPSEENCIEIKVKVILGEDESISLNRLRIYVECICCPQKPNASMDRCAFNNGEEDSGRVGIRRRLRRRNHRLTHARRPQKHYLGWLRVRYQLWKPSSKPWRRIITNGFHDQGSSSILNTFLNDDTNANLYPPSKKTKTQL</sequence>
<dbReference type="PANTHER" id="PTHR11017:SF570">
    <property type="entry name" value="DISEASE RESISTANCE PROTEIN (TIR-NBS CLASS)-RELATED"/>
    <property type="match status" value="1"/>
</dbReference>
<feature type="domain" description="TIR" evidence="5">
    <location>
        <begin position="18"/>
        <end position="181"/>
    </location>
</feature>
<dbReference type="Gene3D" id="3.80.10.10">
    <property type="entry name" value="Ribonuclease Inhibitor"/>
    <property type="match status" value="2"/>
</dbReference>
<dbReference type="Pfam" id="PF23282">
    <property type="entry name" value="WHD_ROQ1"/>
    <property type="match status" value="1"/>
</dbReference>
<dbReference type="InterPro" id="IPR036390">
    <property type="entry name" value="WH_DNA-bd_sf"/>
</dbReference>
<dbReference type="GO" id="GO:0006952">
    <property type="term" value="P:defense response"/>
    <property type="evidence" value="ECO:0007669"/>
    <property type="project" value="UniProtKB-KW"/>
</dbReference>
<evidence type="ECO:0000256" key="3">
    <source>
        <dbReference type="ARBA" id="ARBA00022821"/>
    </source>
</evidence>
<dbReference type="InterPro" id="IPR002182">
    <property type="entry name" value="NB-ARC"/>
</dbReference>
<dbReference type="GO" id="GO:0043531">
    <property type="term" value="F:ADP binding"/>
    <property type="evidence" value="ECO:0007669"/>
    <property type="project" value="InterPro"/>
</dbReference>
<dbReference type="PRINTS" id="PR00364">
    <property type="entry name" value="DISEASERSIST"/>
</dbReference>
<dbReference type="PANTHER" id="PTHR11017">
    <property type="entry name" value="LEUCINE-RICH REPEAT-CONTAINING PROTEIN"/>
    <property type="match status" value="1"/>
</dbReference>
<keyword evidence="2" id="KW-0677">Repeat</keyword>
<dbReference type="Gene3D" id="1.10.8.430">
    <property type="entry name" value="Helical domain of apoptotic protease-activating factors"/>
    <property type="match status" value="1"/>
</dbReference>
<name>A0A7N2LEH0_QUELO</name>
<keyword evidence="3" id="KW-0611">Plant defense</keyword>
<dbReference type="InParanoid" id="A0A7N2LEH0"/>